<accession>A0A0S4U1E8</accession>
<proteinExistence type="predicted"/>
<feature type="region of interest" description="Disordered" evidence="1">
    <location>
        <begin position="1"/>
        <end position="21"/>
    </location>
</feature>
<gene>
    <name evidence="2" type="ORF">PSS4_v1_30038</name>
</gene>
<name>A0A0S4U1E8_RALSL</name>
<evidence type="ECO:0000256" key="1">
    <source>
        <dbReference type="SAM" id="MobiDB-lite"/>
    </source>
</evidence>
<feature type="compositionally biased region" description="Polar residues" evidence="1">
    <location>
        <begin position="1"/>
        <end position="19"/>
    </location>
</feature>
<organism evidence="2">
    <name type="scientific">Ralstonia solanacearum</name>
    <name type="common">Pseudomonas solanacearum</name>
    <dbReference type="NCBI Taxonomy" id="305"/>
    <lineage>
        <taxon>Bacteria</taxon>
        <taxon>Pseudomonadati</taxon>
        <taxon>Pseudomonadota</taxon>
        <taxon>Betaproteobacteria</taxon>
        <taxon>Burkholderiales</taxon>
        <taxon>Burkholderiaceae</taxon>
        <taxon>Ralstonia</taxon>
        <taxon>Ralstonia solanacearum species complex</taxon>
    </lineage>
</organism>
<dbReference type="EMBL" id="LN899821">
    <property type="protein sequence ID" value="CUV16093.1"/>
    <property type="molecule type" value="Genomic_DNA"/>
</dbReference>
<protein>
    <submittedName>
        <fullName evidence="2">Uncharacterized protein</fullName>
    </submittedName>
</protein>
<evidence type="ECO:0000313" key="2">
    <source>
        <dbReference type="EMBL" id="CUV16093.1"/>
    </source>
</evidence>
<sequence>MPSSQNSSAPLPPETQSGEGDSLIAEFVKQLTESRRPRVVDPVTGAVSEEPVVIDGPGSFECWEGAHIVVENGSRESTEALVGMNRPGPSRHL</sequence>
<dbReference type="AlphaFoldDB" id="A0A0S4U1E8"/>
<reference evidence="2" key="1">
    <citation type="submission" date="2015-10" db="EMBL/GenBank/DDBJ databases">
        <authorList>
            <person name="Gilbert D.G."/>
        </authorList>
    </citation>
    <scope>NUCLEOTIDE SEQUENCE</scope>
    <source>
        <strain evidence="2">Phyl III-seqv23</strain>
    </source>
</reference>